<feature type="compositionally biased region" description="Pro residues" evidence="1">
    <location>
        <begin position="106"/>
        <end position="118"/>
    </location>
</feature>
<keyword evidence="2" id="KW-0812">Transmembrane</keyword>
<keyword evidence="2" id="KW-0472">Membrane</keyword>
<dbReference type="RefSeq" id="WP_160739169.1">
    <property type="nucleotide sequence ID" value="NZ_WTYQ01000002.1"/>
</dbReference>
<name>A0A845A6M3_9SPHN</name>
<dbReference type="OrthoDB" id="9807941at2"/>
<evidence type="ECO:0000313" key="3">
    <source>
        <dbReference type="EMBL" id="MXP26022.1"/>
    </source>
</evidence>
<feature type="transmembrane region" description="Helical" evidence="2">
    <location>
        <begin position="6"/>
        <end position="27"/>
    </location>
</feature>
<gene>
    <name evidence="3" type="ORF">GRI39_08200</name>
</gene>
<dbReference type="EMBL" id="WTYQ01000002">
    <property type="protein sequence ID" value="MXP26022.1"/>
    <property type="molecule type" value="Genomic_DNA"/>
</dbReference>
<evidence type="ECO:0000313" key="4">
    <source>
        <dbReference type="Proteomes" id="UP000460561"/>
    </source>
</evidence>
<protein>
    <submittedName>
        <fullName evidence="3">Uncharacterized protein</fullName>
    </submittedName>
</protein>
<comment type="caution">
    <text evidence="3">The sequence shown here is derived from an EMBL/GenBank/DDBJ whole genome shotgun (WGS) entry which is preliminary data.</text>
</comment>
<evidence type="ECO:0000256" key="2">
    <source>
        <dbReference type="SAM" id="Phobius"/>
    </source>
</evidence>
<dbReference type="AlphaFoldDB" id="A0A845A6M3"/>
<feature type="region of interest" description="Disordered" evidence="1">
    <location>
        <begin position="90"/>
        <end position="126"/>
    </location>
</feature>
<keyword evidence="2" id="KW-1133">Transmembrane helix</keyword>
<evidence type="ECO:0000256" key="1">
    <source>
        <dbReference type="SAM" id="MobiDB-lite"/>
    </source>
</evidence>
<organism evidence="3 4">
    <name type="scientific">Altericroceibacterium indicum</name>
    <dbReference type="NCBI Taxonomy" id="374177"/>
    <lineage>
        <taxon>Bacteria</taxon>
        <taxon>Pseudomonadati</taxon>
        <taxon>Pseudomonadota</taxon>
        <taxon>Alphaproteobacteria</taxon>
        <taxon>Sphingomonadales</taxon>
        <taxon>Erythrobacteraceae</taxon>
        <taxon>Altericroceibacterium</taxon>
    </lineage>
</organism>
<reference evidence="3 4" key="1">
    <citation type="submission" date="2019-12" db="EMBL/GenBank/DDBJ databases">
        <title>Genomic-based taxomic classification of the family Erythrobacteraceae.</title>
        <authorList>
            <person name="Xu L."/>
        </authorList>
    </citation>
    <scope>NUCLEOTIDE SEQUENCE [LARGE SCALE GENOMIC DNA]</scope>
    <source>
        <strain evidence="3 4">DSM 18604</strain>
    </source>
</reference>
<keyword evidence="4" id="KW-1185">Reference proteome</keyword>
<sequence>MTELIQQNWIFFLIALAIGIAVAWWIFVASRKTTIQKDGDTEAAGEGTRAKRNQALIDASPANFAAEIPPTTPIGMAGAGEAVAAAAEAAKVAPEATQDHDAEVAPPAPVATPAPTSPQPAASAEGDDLTRIKGVGPKLSAHLAGLGISTFAQIAAWDDAEIDRIDAQLGRFEGRIRRDNWPEQARFLAQNDTAGFEAKFGKV</sequence>
<accession>A0A845A6M3</accession>
<dbReference type="Proteomes" id="UP000460561">
    <property type="component" value="Unassembled WGS sequence"/>
</dbReference>
<dbReference type="Gene3D" id="1.10.150.20">
    <property type="entry name" value="5' to 3' exonuclease, C-terminal subdomain"/>
    <property type="match status" value="1"/>
</dbReference>
<proteinExistence type="predicted"/>